<feature type="transmembrane region" description="Helical" evidence="8">
    <location>
        <begin position="12"/>
        <end position="32"/>
    </location>
</feature>
<feature type="transmembrane region" description="Helical" evidence="8">
    <location>
        <begin position="166"/>
        <end position="183"/>
    </location>
</feature>
<dbReference type="GO" id="GO:0005886">
    <property type="term" value="C:plasma membrane"/>
    <property type="evidence" value="ECO:0007669"/>
    <property type="project" value="UniProtKB-SubCell"/>
</dbReference>
<keyword evidence="5" id="KW-0769">Symport</keyword>
<dbReference type="PANTHER" id="PTHR42865:SF7">
    <property type="entry name" value="PROTON_GLUTAMATE-ASPARTATE SYMPORTER"/>
    <property type="match status" value="1"/>
</dbReference>
<evidence type="ECO:0000256" key="3">
    <source>
        <dbReference type="ARBA" id="ARBA00022475"/>
    </source>
</evidence>
<dbReference type="EMBL" id="CP008849">
    <property type="protein sequence ID" value="AIF98711.1"/>
    <property type="molecule type" value="Genomic_DNA"/>
</dbReference>
<keyword evidence="7 8" id="KW-0472">Membrane</keyword>
<feature type="transmembrane region" description="Helical" evidence="8">
    <location>
        <begin position="235"/>
        <end position="257"/>
    </location>
</feature>
<dbReference type="GO" id="GO:0006835">
    <property type="term" value="P:dicarboxylic acid transport"/>
    <property type="evidence" value="ECO:0007669"/>
    <property type="project" value="TreeGrafter"/>
</dbReference>
<evidence type="ECO:0000256" key="6">
    <source>
        <dbReference type="ARBA" id="ARBA00022989"/>
    </source>
</evidence>
<dbReference type="RefSeq" id="WP_044056875.1">
    <property type="nucleotide sequence ID" value="NZ_CAJXAX010000017.1"/>
</dbReference>
<dbReference type="GO" id="GO:0015293">
    <property type="term" value="F:symporter activity"/>
    <property type="evidence" value="ECO:0007669"/>
    <property type="project" value="UniProtKB-KW"/>
</dbReference>
<dbReference type="EMBL" id="DONK01000191">
    <property type="protein sequence ID" value="HBU52084.1"/>
    <property type="molecule type" value="Genomic_DNA"/>
</dbReference>
<dbReference type="FunFam" id="1.10.3860.10:FF:000001">
    <property type="entry name" value="C4-dicarboxylate transport protein"/>
    <property type="match status" value="1"/>
</dbReference>
<evidence type="ECO:0000256" key="1">
    <source>
        <dbReference type="ARBA" id="ARBA00004651"/>
    </source>
</evidence>
<evidence type="ECO:0000256" key="2">
    <source>
        <dbReference type="ARBA" id="ARBA00022448"/>
    </source>
</evidence>
<name>A0A075NYR4_9ALTE</name>
<feature type="transmembrane region" description="Helical" evidence="8">
    <location>
        <begin position="347"/>
        <end position="376"/>
    </location>
</feature>
<keyword evidence="2" id="KW-0813">Transport</keyword>
<feature type="transmembrane region" description="Helical" evidence="8">
    <location>
        <begin position="314"/>
        <end position="335"/>
    </location>
</feature>
<dbReference type="KEGG" id="aal:EP13_08465"/>
<protein>
    <submittedName>
        <fullName evidence="10">Dicarboxylate/amino acid:cation symporter</fullName>
    </submittedName>
    <submittedName>
        <fullName evidence="9">Sodium:dicarboxylate symporter</fullName>
    </submittedName>
</protein>
<feature type="transmembrane region" description="Helical" evidence="8">
    <location>
        <begin position="72"/>
        <end position="90"/>
    </location>
</feature>
<dbReference type="SUPFAM" id="SSF118215">
    <property type="entry name" value="Proton glutamate symport protein"/>
    <property type="match status" value="1"/>
</dbReference>
<dbReference type="eggNOG" id="COG1301">
    <property type="taxonomic scope" value="Bacteria"/>
</dbReference>
<evidence type="ECO:0000313" key="10">
    <source>
        <dbReference type="EMBL" id="HBU52084.1"/>
    </source>
</evidence>
<evidence type="ECO:0000256" key="8">
    <source>
        <dbReference type="SAM" id="Phobius"/>
    </source>
</evidence>
<evidence type="ECO:0000313" key="11">
    <source>
        <dbReference type="Proteomes" id="UP000056090"/>
    </source>
</evidence>
<evidence type="ECO:0000256" key="4">
    <source>
        <dbReference type="ARBA" id="ARBA00022692"/>
    </source>
</evidence>
<dbReference type="Proteomes" id="UP000056090">
    <property type="component" value="Chromosome"/>
</dbReference>
<sequence>MSQSAHKYSLTARIFFGMAAGFVVGLLLQLLFDDSGDFQFSIFGMTLSTYDIFVEGIFSTLGQIFIDSLKMLVVPLVFVSLVCGTSALSDPSKLGRLGIKSVGLYIVTTAIAITLAMSMALLVSPGEGLSLSTETTYQAKEAPSLGDVIINMVPSNPVNSLAQGNMLQIIVFAVLFGVAMAMTGEAGKRLSAVFEDLNTVVMRLVTIIMNLAPYGVFVLMAKLFATIGAETILGLAKYFFLVFGVLILHGLVTYSVLLKTLSGLSPLMLLRKMRDAAIFAFSTSSSSATLPVTMETARNKLGIGNSVSSFTLPLGATINMDGTAIMQGVATVFIAQVYGVDLSMSDYLMVILTATLASIGTAGVPGVGLVMLAMVLQQVNLPVEGIALIIGVDRLLDMTRTAVNITGDCMVSCVVAKSEGALDEDVFNNPKAGQKEEDVDFKHFDKNDA</sequence>
<dbReference type="PANTHER" id="PTHR42865">
    <property type="entry name" value="PROTON/GLUTAMATE-ASPARTATE SYMPORTER"/>
    <property type="match status" value="1"/>
</dbReference>
<dbReference type="Pfam" id="PF00375">
    <property type="entry name" value="SDF"/>
    <property type="match status" value="1"/>
</dbReference>
<accession>A0A075NYR4</accession>
<keyword evidence="6 8" id="KW-1133">Transmembrane helix</keyword>
<feature type="transmembrane region" description="Helical" evidence="8">
    <location>
        <begin position="102"/>
        <end position="123"/>
    </location>
</feature>
<evidence type="ECO:0000256" key="7">
    <source>
        <dbReference type="ARBA" id="ARBA00023136"/>
    </source>
</evidence>
<dbReference type="Gene3D" id="1.10.3860.10">
    <property type="entry name" value="Sodium:dicarboxylate symporter"/>
    <property type="match status" value="1"/>
</dbReference>
<evidence type="ECO:0000313" key="9">
    <source>
        <dbReference type="EMBL" id="AIF98711.1"/>
    </source>
</evidence>
<dbReference type="AlphaFoldDB" id="A0A075NYR4"/>
<reference evidence="10 12" key="2">
    <citation type="journal article" date="2018" name="Nat. Biotechnol.">
        <title>A standardized bacterial taxonomy based on genome phylogeny substantially revises the tree of life.</title>
        <authorList>
            <person name="Parks D.H."/>
            <person name="Chuvochina M."/>
            <person name="Waite D.W."/>
            <person name="Rinke C."/>
            <person name="Skarshewski A."/>
            <person name="Chaumeil P.A."/>
            <person name="Hugenholtz P."/>
        </authorList>
    </citation>
    <scope>NUCLEOTIDE SEQUENCE [LARGE SCALE GENOMIC DNA]</scope>
    <source>
        <strain evidence="10">UBA11621</strain>
    </source>
</reference>
<organism evidence="9 11">
    <name type="scientific">Alteromonas australica</name>
    <dbReference type="NCBI Taxonomy" id="589873"/>
    <lineage>
        <taxon>Bacteria</taxon>
        <taxon>Pseudomonadati</taxon>
        <taxon>Pseudomonadota</taxon>
        <taxon>Gammaproteobacteria</taxon>
        <taxon>Alteromonadales</taxon>
        <taxon>Alteromonadaceae</taxon>
        <taxon>Alteromonas/Salinimonas group</taxon>
        <taxon>Alteromonas</taxon>
    </lineage>
</organism>
<feature type="transmembrane region" description="Helical" evidence="8">
    <location>
        <begin position="204"/>
        <end position="229"/>
    </location>
</feature>
<dbReference type="PRINTS" id="PR00173">
    <property type="entry name" value="EDTRNSPORT"/>
</dbReference>
<dbReference type="InterPro" id="IPR036458">
    <property type="entry name" value="Na:dicarbo_symporter_sf"/>
</dbReference>
<evidence type="ECO:0000313" key="12">
    <source>
        <dbReference type="Proteomes" id="UP000264779"/>
    </source>
</evidence>
<reference evidence="9 11" key="1">
    <citation type="submission" date="2014-06" db="EMBL/GenBank/DDBJ databases">
        <title>Genomes of Alteromonas australica, a world apart.</title>
        <authorList>
            <person name="Gonzaga A."/>
            <person name="Lopez-Perez M."/>
            <person name="Rodriguez-Valera F."/>
        </authorList>
    </citation>
    <scope>NUCLEOTIDE SEQUENCE [LARGE SCALE GENOMIC DNA]</scope>
    <source>
        <strain evidence="9 11">H 17</strain>
    </source>
</reference>
<keyword evidence="4 8" id="KW-0812">Transmembrane</keyword>
<feature type="transmembrane region" description="Helical" evidence="8">
    <location>
        <begin position="44"/>
        <end position="66"/>
    </location>
</feature>
<keyword evidence="11" id="KW-1185">Reference proteome</keyword>
<dbReference type="Proteomes" id="UP000264779">
    <property type="component" value="Unassembled WGS sequence"/>
</dbReference>
<proteinExistence type="predicted"/>
<dbReference type="InterPro" id="IPR001991">
    <property type="entry name" value="Na-dicarboxylate_symporter"/>
</dbReference>
<evidence type="ECO:0000256" key="5">
    <source>
        <dbReference type="ARBA" id="ARBA00022847"/>
    </source>
</evidence>
<dbReference type="GeneID" id="78254946"/>
<keyword evidence="3" id="KW-1003">Cell membrane</keyword>
<comment type="subcellular location">
    <subcellularLocation>
        <location evidence="1">Cell membrane</location>
        <topology evidence="1">Multi-pass membrane protein</topology>
    </subcellularLocation>
</comment>
<gene>
    <name evidence="10" type="ORF">DEB45_12555</name>
    <name evidence="9" type="ORF">EP13_08465</name>
</gene>